<feature type="compositionally biased region" description="Basic and acidic residues" evidence="1">
    <location>
        <begin position="301"/>
        <end position="311"/>
    </location>
</feature>
<accession>A0ABY8UL49</accession>
<organism evidence="2 3">
    <name type="scientific">Tetradesmus obliquus</name>
    <name type="common">Green alga</name>
    <name type="synonym">Acutodesmus obliquus</name>
    <dbReference type="NCBI Taxonomy" id="3088"/>
    <lineage>
        <taxon>Eukaryota</taxon>
        <taxon>Viridiplantae</taxon>
        <taxon>Chlorophyta</taxon>
        <taxon>core chlorophytes</taxon>
        <taxon>Chlorophyceae</taxon>
        <taxon>CS clade</taxon>
        <taxon>Sphaeropleales</taxon>
        <taxon>Scenedesmaceae</taxon>
        <taxon>Tetradesmus</taxon>
    </lineage>
</organism>
<sequence length="369" mass="38875">MHTAPVQVTVVEYVSEFFRKYKSRAYGKSISVNAKGGADALMGMLKLVLSKGGREELRIALHCFKDQLTAAVNSAPATRSQQVEELFALLSALVDAAERLRQFSPVKEGLSAAVLEEVRWRLFRVLAGDGFSEAPDVRRRALDLVFLSHMREAAELQQQQQRHKQLVAGGAAAAAGPAAGIAAGIAAANAAAAGFTGGGSSGKPGSPSKAARLLQRRAGGLAGPDVSSWEGLWCSLGAMSGRRMLPLLQSVMANLRFAAKFGRLRESVKESVSIGGGNGSGSGSGGAAWKLPRAWVQQLRHGHDKERDKEQQQQQQQQVSDVELDQQQSVDDDHAAGSGGSSSSRVEQQQGVQCVAPLPAASLAAAASQ</sequence>
<keyword evidence="3" id="KW-1185">Reference proteome</keyword>
<name>A0ABY8UL49_TETOB</name>
<evidence type="ECO:0000313" key="2">
    <source>
        <dbReference type="EMBL" id="WIA21032.1"/>
    </source>
</evidence>
<dbReference type="Proteomes" id="UP001244341">
    <property type="component" value="Chromosome 12b"/>
</dbReference>
<dbReference type="EMBL" id="CP126219">
    <property type="protein sequence ID" value="WIA21032.1"/>
    <property type="molecule type" value="Genomic_DNA"/>
</dbReference>
<feature type="compositionally biased region" description="Low complexity" evidence="1">
    <location>
        <begin position="312"/>
        <end position="329"/>
    </location>
</feature>
<protein>
    <submittedName>
        <fullName evidence="2">Uncharacterized protein</fullName>
    </submittedName>
</protein>
<gene>
    <name evidence="2" type="ORF">OEZ85_005360</name>
</gene>
<proteinExistence type="predicted"/>
<feature type="region of interest" description="Disordered" evidence="1">
    <location>
        <begin position="299"/>
        <end position="351"/>
    </location>
</feature>
<reference evidence="2 3" key="1">
    <citation type="submission" date="2023-05" db="EMBL/GenBank/DDBJ databases">
        <title>A 100% complete, gapless, phased diploid assembly of the Scenedesmus obliquus UTEX 3031 genome.</title>
        <authorList>
            <person name="Biondi T.C."/>
            <person name="Hanschen E.R."/>
            <person name="Kwon T."/>
            <person name="Eng W."/>
            <person name="Kruse C.P.S."/>
            <person name="Koehler S.I."/>
            <person name="Kunde Y."/>
            <person name="Gleasner C.D."/>
            <person name="You Mak K.T."/>
            <person name="Polle J."/>
            <person name="Hovde B.T."/>
            <person name="Starkenburg S.R."/>
        </authorList>
    </citation>
    <scope>NUCLEOTIDE SEQUENCE [LARGE SCALE GENOMIC DNA]</scope>
    <source>
        <strain evidence="2 3">DOE0152z</strain>
    </source>
</reference>
<evidence type="ECO:0000256" key="1">
    <source>
        <dbReference type="SAM" id="MobiDB-lite"/>
    </source>
</evidence>
<evidence type="ECO:0000313" key="3">
    <source>
        <dbReference type="Proteomes" id="UP001244341"/>
    </source>
</evidence>